<dbReference type="AlphaFoldDB" id="A0A319F1J2"/>
<dbReference type="Proteomes" id="UP000247810">
    <property type="component" value="Unassembled WGS sequence"/>
</dbReference>
<reference evidence="1 2" key="1">
    <citation type="submission" date="2018-02" db="EMBL/GenBank/DDBJ databases">
        <title>The genomes of Aspergillus section Nigri reveals drivers in fungal speciation.</title>
        <authorList>
            <consortium name="DOE Joint Genome Institute"/>
            <person name="Vesth T.C."/>
            <person name="Nybo J."/>
            <person name="Theobald S."/>
            <person name="Brandl J."/>
            <person name="Frisvad J.C."/>
            <person name="Nielsen K.F."/>
            <person name="Lyhne E.K."/>
            <person name="Kogle M.E."/>
            <person name="Kuo A."/>
            <person name="Riley R."/>
            <person name="Clum A."/>
            <person name="Nolan M."/>
            <person name="Lipzen A."/>
            <person name="Salamov A."/>
            <person name="Henrissat B."/>
            <person name="Wiebenga A."/>
            <person name="De vries R.P."/>
            <person name="Grigoriev I.V."/>
            <person name="Mortensen U.H."/>
            <person name="Andersen M.R."/>
            <person name="Baker S.E."/>
        </authorList>
    </citation>
    <scope>NUCLEOTIDE SEQUENCE [LARGE SCALE GENOMIC DNA]</scope>
    <source>
        <strain evidence="1 2">CBS 707.79</strain>
    </source>
</reference>
<proteinExistence type="predicted"/>
<evidence type="ECO:0000313" key="2">
    <source>
        <dbReference type="Proteomes" id="UP000247810"/>
    </source>
</evidence>
<keyword evidence="2" id="KW-1185">Reference proteome</keyword>
<evidence type="ECO:0000313" key="1">
    <source>
        <dbReference type="EMBL" id="PYH98502.1"/>
    </source>
</evidence>
<dbReference type="EMBL" id="KZ825811">
    <property type="protein sequence ID" value="PYH98502.1"/>
    <property type="molecule type" value="Genomic_DNA"/>
</dbReference>
<dbReference type="VEuPathDB" id="FungiDB:BO71DRAFT_395282"/>
<name>A0A319F1J2_9EURO</name>
<gene>
    <name evidence="1" type="ORF">BO71DRAFT_395282</name>
</gene>
<accession>A0A319F1J2</accession>
<sequence>MREGIILDFKVPHSPSLTSQPSRTASRPSPSPYQFQFQFQFQFPVPCSDALTLGALLTTCPGARANHPWLRPHHLQRRLAKLGADDITPATLAAVSIPLMVPSACPLPARVKLRAVNGPSRWSRAEFLEQQSPASWALGEG</sequence>
<protein>
    <submittedName>
        <fullName evidence="1">Uncharacterized protein</fullName>
    </submittedName>
</protein>
<organism evidence="1 2">
    <name type="scientific">Aspergillus ellipticus CBS 707.79</name>
    <dbReference type="NCBI Taxonomy" id="1448320"/>
    <lineage>
        <taxon>Eukaryota</taxon>
        <taxon>Fungi</taxon>
        <taxon>Dikarya</taxon>
        <taxon>Ascomycota</taxon>
        <taxon>Pezizomycotina</taxon>
        <taxon>Eurotiomycetes</taxon>
        <taxon>Eurotiomycetidae</taxon>
        <taxon>Eurotiales</taxon>
        <taxon>Aspergillaceae</taxon>
        <taxon>Aspergillus</taxon>
        <taxon>Aspergillus subgen. Circumdati</taxon>
    </lineage>
</organism>
<dbReference type="OrthoDB" id="10567013at2759"/>